<dbReference type="PROSITE" id="PS50048">
    <property type="entry name" value="ZN2_CY6_FUNGAL_2"/>
    <property type="match status" value="1"/>
</dbReference>
<evidence type="ECO:0000256" key="6">
    <source>
        <dbReference type="ARBA" id="ARBA00023163"/>
    </source>
</evidence>
<keyword evidence="5" id="KW-0238">DNA-binding</keyword>
<sequence>MASRQIVYAGDFIGLKGSFSCGLTREDYVSRCQQGLDLRGSWDFLPLDLHPGVCCDPMSTNKPENGAGAGGVPKRKLACNQCRVKKAKCDGNTPCSGCKAALVNCVYSAPRKRGVPSGYLQKLERENDYLKCLLQKFMETSTNAWDTVAQVQGALAEATPEVKTELKRRFSLPLSNEPDANALLQQRSRENDDNDMVESQNQTDNELRNLGLTSGFDKSFVTRFQRLQLSGKGYFDVNNWANLIQPCHPVELLEIYFTYCNPIYPMLDKSELVQLSYSPDRCKMASKSCLWWTVVLQGFNHTSIKKPAADNDRSKAVYDLAFCTLDCSHSLETVQALLIQALFFLGKGYWGYSWLMVGNAVRTAMDLGLSNHEMASGNYFERRTWKCCCIIDSIISGRMGRVPQVQSNIGHFFDESEDWSDSLEEWELWKPFAESARTSESESDGQVTKKWVSEPSRAISIFNAFYTLNEIANRFITVVNKPSKSTDWSEESKTDFLAKTAKQVTEWAQALPPHIKLHIAFEDTGQLLPHNANLIFTYISVCSLIYAADGNSERYATYGLPTCQQLIDFIQCTTSIFRSYFSLNKIQPTFEYFHTVLITVLVRKRNSGNRDPLNTVLDSVFDKFLENLKSCSSTWGGSLIPASYLERYRDYTVQANSQDLPTQLNNNNNPFEQGFSSFLTEIYHEFFNAENPMVSSSPTSDSLLTSSPFIPGPNPQS</sequence>
<keyword evidence="2" id="KW-0479">Metal-binding</keyword>
<evidence type="ECO:0000256" key="5">
    <source>
        <dbReference type="ARBA" id="ARBA00023125"/>
    </source>
</evidence>
<protein>
    <recommendedName>
        <fullName evidence="9">Zn(2)-C6 fungal-type domain-containing protein</fullName>
    </recommendedName>
</protein>
<feature type="region of interest" description="Disordered" evidence="8">
    <location>
        <begin position="697"/>
        <end position="717"/>
    </location>
</feature>
<dbReference type="SMART" id="SM00906">
    <property type="entry name" value="Fungal_trans"/>
    <property type="match status" value="1"/>
</dbReference>
<dbReference type="CDD" id="cd00067">
    <property type="entry name" value="GAL4"/>
    <property type="match status" value="1"/>
</dbReference>
<dbReference type="GO" id="GO:0000981">
    <property type="term" value="F:DNA-binding transcription factor activity, RNA polymerase II-specific"/>
    <property type="evidence" value="ECO:0007669"/>
    <property type="project" value="InterPro"/>
</dbReference>
<keyword evidence="3" id="KW-0862">Zinc</keyword>
<keyword evidence="11" id="KW-1185">Reference proteome</keyword>
<dbReference type="InterPro" id="IPR001138">
    <property type="entry name" value="Zn2Cys6_DnaBD"/>
</dbReference>
<evidence type="ECO:0000259" key="9">
    <source>
        <dbReference type="PROSITE" id="PS50048"/>
    </source>
</evidence>
<keyword evidence="7" id="KW-0539">Nucleus</keyword>
<dbReference type="Pfam" id="PF04082">
    <property type="entry name" value="Fungal_trans"/>
    <property type="match status" value="1"/>
</dbReference>
<evidence type="ECO:0000256" key="2">
    <source>
        <dbReference type="ARBA" id="ARBA00022723"/>
    </source>
</evidence>
<dbReference type="InterPro" id="IPR036864">
    <property type="entry name" value="Zn2-C6_fun-type_DNA-bd_sf"/>
</dbReference>
<keyword evidence="4" id="KW-0805">Transcription regulation</keyword>
<dbReference type="GO" id="GO:0005634">
    <property type="term" value="C:nucleus"/>
    <property type="evidence" value="ECO:0007669"/>
    <property type="project" value="UniProtKB-SubCell"/>
</dbReference>
<comment type="subcellular location">
    <subcellularLocation>
        <location evidence="1">Nucleus</location>
    </subcellularLocation>
</comment>
<dbReference type="PANTHER" id="PTHR31313:SF81">
    <property type="entry name" value="TY1 ENHANCER ACTIVATOR"/>
    <property type="match status" value="1"/>
</dbReference>
<dbReference type="PANTHER" id="PTHR31313">
    <property type="entry name" value="TY1 ENHANCER ACTIVATOR"/>
    <property type="match status" value="1"/>
</dbReference>
<feature type="compositionally biased region" description="Low complexity" evidence="8">
    <location>
        <begin position="697"/>
        <end position="708"/>
    </location>
</feature>
<dbReference type="VEuPathDB" id="FungiDB:TRICI_002468"/>
<evidence type="ECO:0000256" key="3">
    <source>
        <dbReference type="ARBA" id="ARBA00022833"/>
    </source>
</evidence>
<reference evidence="10" key="1">
    <citation type="journal article" date="2019" name="G3 (Bethesda)">
        <title>Genome Assemblies of Two Rare Opportunistic Yeast Pathogens: Diutina rugosa (syn. Candida rugosa) and Trichomonascus ciferrii (syn. Candida ciferrii).</title>
        <authorList>
            <person name="Mixao V."/>
            <person name="Saus E."/>
            <person name="Hansen A.P."/>
            <person name="Lass-Florl C."/>
            <person name="Gabaldon T."/>
        </authorList>
    </citation>
    <scope>NUCLEOTIDE SEQUENCE</scope>
    <source>
        <strain evidence="10">CBS 4856</strain>
    </source>
</reference>
<organism evidence="10 11">
    <name type="scientific">Trichomonascus ciferrii</name>
    <dbReference type="NCBI Taxonomy" id="44093"/>
    <lineage>
        <taxon>Eukaryota</taxon>
        <taxon>Fungi</taxon>
        <taxon>Dikarya</taxon>
        <taxon>Ascomycota</taxon>
        <taxon>Saccharomycotina</taxon>
        <taxon>Dipodascomycetes</taxon>
        <taxon>Dipodascales</taxon>
        <taxon>Trichomonascaceae</taxon>
        <taxon>Trichomonascus</taxon>
        <taxon>Trichomonascus ciferrii complex</taxon>
    </lineage>
</organism>
<gene>
    <name evidence="10" type="ORF">TRICI_002468</name>
</gene>
<dbReference type="InterPro" id="IPR051615">
    <property type="entry name" value="Transcr_Regulatory_Elem"/>
</dbReference>
<feature type="domain" description="Zn(2)-C6 fungal-type" evidence="9">
    <location>
        <begin position="78"/>
        <end position="107"/>
    </location>
</feature>
<dbReference type="AlphaFoldDB" id="A0A642V5V1"/>
<evidence type="ECO:0000256" key="8">
    <source>
        <dbReference type="SAM" id="MobiDB-lite"/>
    </source>
</evidence>
<evidence type="ECO:0000313" key="11">
    <source>
        <dbReference type="Proteomes" id="UP000761534"/>
    </source>
</evidence>
<dbReference type="GO" id="GO:0006351">
    <property type="term" value="P:DNA-templated transcription"/>
    <property type="evidence" value="ECO:0007669"/>
    <property type="project" value="InterPro"/>
</dbReference>
<dbReference type="SMART" id="SM00066">
    <property type="entry name" value="GAL4"/>
    <property type="match status" value="1"/>
</dbReference>
<dbReference type="Gene3D" id="4.10.240.10">
    <property type="entry name" value="Zn(2)-C6 fungal-type DNA-binding domain"/>
    <property type="match status" value="1"/>
</dbReference>
<evidence type="ECO:0000256" key="4">
    <source>
        <dbReference type="ARBA" id="ARBA00023015"/>
    </source>
</evidence>
<dbReference type="GO" id="GO:0008270">
    <property type="term" value="F:zinc ion binding"/>
    <property type="evidence" value="ECO:0007669"/>
    <property type="project" value="InterPro"/>
</dbReference>
<proteinExistence type="predicted"/>
<dbReference type="Proteomes" id="UP000761534">
    <property type="component" value="Unassembled WGS sequence"/>
</dbReference>
<keyword evidence="6" id="KW-0804">Transcription</keyword>
<dbReference type="SUPFAM" id="SSF57701">
    <property type="entry name" value="Zn2/Cys6 DNA-binding domain"/>
    <property type="match status" value="1"/>
</dbReference>
<comment type="caution">
    <text evidence="10">The sequence shown here is derived from an EMBL/GenBank/DDBJ whole genome shotgun (WGS) entry which is preliminary data.</text>
</comment>
<dbReference type="OrthoDB" id="2428527at2759"/>
<evidence type="ECO:0000313" key="10">
    <source>
        <dbReference type="EMBL" id="KAA8915390.1"/>
    </source>
</evidence>
<accession>A0A642V5V1</accession>
<evidence type="ECO:0000256" key="7">
    <source>
        <dbReference type="ARBA" id="ARBA00023242"/>
    </source>
</evidence>
<evidence type="ECO:0000256" key="1">
    <source>
        <dbReference type="ARBA" id="ARBA00004123"/>
    </source>
</evidence>
<dbReference type="Pfam" id="PF00172">
    <property type="entry name" value="Zn_clus"/>
    <property type="match status" value="1"/>
</dbReference>
<dbReference type="InterPro" id="IPR007219">
    <property type="entry name" value="XnlR_reg_dom"/>
</dbReference>
<dbReference type="CDD" id="cd12148">
    <property type="entry name" value="fungal_TF_MHR"/>
    <property type="match status" value="1"/>
</dbReference>
<dbReference type="GO" id="GO:0003677">
    <property type="term" value="F:DNA binding"/>
    <property type="evidence" value="ECO:0007669"/>
    <property type="project" value="UniProtKB-KW"/>
</dbReference>
<name>A0A642V5V1_9ASCO</name>
<dbReference type="EMBL" id="SWFS01000168">
    <property type="protein sequence ID" value="KAA8915390.1"/>
    <property type="molecule type" value="Genomic_DNA"/>
</dbReference>
<dbReference type="PROSITE" id="PS00463">
    <property type="entry name" value="ZN2_CY6_FUNGAL_1"/>
    <property type="match status" value="1"/>
</dbReference>